<reference evidence="5 6" key="1">
    <citation type="submission" date="2016-08" db="EMBL/GenBank/DDBJ databases">
        <title>Hymenobacter coccineus sp. nov., Hymenobacter lapidarius sp. nov. and Hymenobacter glacialis sp. nov., isolated from Antarctic soil.</title>
        <authorList>
            <person name="Sedlacek I."/>
            <person name="Kralova S."/>
            <person name="Kyrova K."/>
            <person name="Maslanova I."/>
            <person name="Stankova E."/>
            <person name="Vrbovska V."/>
            <person name="Nemec M."/>
            <person name="Bartak M."/>
            <person name="Svec P."/>
            <person name="Busse H.-J."/>
            <person name="Pantucek R."/>
        </authorList>
    </citation>
    <scope>NUCLEOTIDE SEQUENCE [LARGE SCALE GENOMIC DNA]</scope>
    <source>
        <strain evidence="5 6">CCM 8649</strain>
    </source>
</reference>
<dbReference type="Proteomes" id="UP000177506">
    <property type="component" value="Unassembled WGS sequence"/>
</dbReference>
<keyword evidence="1" id="KW-0378">Hydrolase</keyword>
<evidence type="ECO:0000313" key="5">
    <source>
        <dbReference type="EMBL" id="OGX91622.1"/>
    </source>
</evidence>
<evidence type="ECO:0000256" key="1">
    <source>
        <dbReference type="ARBA" id="ARBA00022801"/>
    </source>
</evidence>
<dbReference type="PANTHER" id="PTHR12304">
    <property type="entry name" value="INOSINE-URIDINE PREFERRING NUCLEOSIDE HYDROLASE"/>
    <property type="match status" value="1"/>
</dbReference>
<dbReference type="EMBL" id="MDZA01000044">
    <property type="protein sequence ID" value="OGX91622.1"/>
    <property type="molecule type" value="Genomic_DNA"/>
</dbReference>
<evidence type="ECO:0000313" key="6">
    <source>
        <dbReference type="Proteomes" id="UP000177506"/>
    </source>
</evidence>
<dbReference type="PANTHER" id="PTHR12304:SF4">
    <property type="entry name" value="URIDINE NUCLEOSIDASE"/>
    <property type="match status" value="1"/>
</dbReference>
<dbReference type="InterPro" id="IPR023186">
    <property type="entry name" value="IUNH"/>
</dbReference>
<proteinExistence type="predicted"/>
<organism evidence="5 6">
    <name type="scientific">Hymenobacter coccineus</name>
    <dbReference type="NCBI Taxonomy" id="1908235"/>
    <lineage>
        <taxon>Bacteria</taxon>
        <taxon>Pseudomonadati</taxon>
        <taxon>Bacteroidota</taxon>
        <taxon>Cytophagia</taxon>
        <taxon>Cytophagales</taxon>
        <taxon>Hymenobacteraceae</taxon>
        <taxon>Hymenobacter</taxon>
    </lineage>
</organism>
<dbReference type="CDD" id="cd02650">
    <property type="entry name" value="nuc_hydro_CaPnhB"/>
    <property type="match status" value="1"/>
</dbReference>
<dbReference type="InterPro" id="IPR001910">
    <property type="entry name" value="Inosine/uridine_hydrolase_dom"/>
</dbReference>
<gene>
    <name evidence="5" type="ORF">BEN49_04380</name>
</gene>
<accession>A0A1G1TL61</accession>
<dbReference type="GO" id="GO:0008477">
    <property type="term" value="F:purine nucleosidase activity"/>
    <property type="evidence" value="ECO:0007669"/>
    <property type="project" value="TreeGrafter"/>
</dbReference>
<comment type="caution">
    <text evidence="5">The sequence shown here is derived from an EMBL/GenBank/DDBJ whole genome shotgun (WGS) entry which is preliminary data.</text>
</comment>
<name>A0A1G1TL61_9BACT</name>
<dbReference type="GO" id="GO:0005829">
    <property type="term" value="C:cytosol"/>
    <property type="evidence" value="ECO:0007669"/>
    <property type="project" value="TreeGrafter"/>
</dbReference>
<sequence>MDKRLLMIDTDPGVDDALALQFALGLPQFDVRALTTVFGNVAVELATTNALRLLHLAGRADIPVAQGAAHPLAGAFDGGAPFVHGDDGQGNTNHPPAPTQAVAQPAAELLAEVVGRHPGQVTLVALGPLTNLAHALRVRPSLVHEVAEVVVMGGNAFCAGNATPAAEANVLSDPDAADVVLGAGWPLTLFGLDVTQQVNLPGAVLDELARLTGPLSAYVGQGVPFYRRFCERVRQIDGIYVHDATPLAYLLAPELFRFVHHPVRVDTPPGIGRGKTWPAPGGPAQLQRPALRPWHGRPAVKIAVGVQGHAVRPQSSALGLAWPGWASPAP</sequence>
<dbReference type="RefSeq" id="WP_070740881.1">
    <property type="nucleotide sequence ID" value="NZ_MDZA01000044.1"/>
</dbReference>
<dbReference type="InterPro" id="IPR036452">
    <property type="entry name" value="Ribo_hydro-like"/>
</dbReference>
<feature type="region of interest" description="Disordered" evidence="3">
    <location>
        <begin position="80"/>
        <end position="99"/>
    </location>
</feature>
<keyword evidence="6" id="KW-1185">Reference proteome</keyword>
<dbReference type="OrthoDB" id="9797882at2"/>
<dbReference type="Gene3D" id="3.90.245.10">
    <property type="entry name" value="Ribonucleoside hydrolase-like"/>
    <property type="match status" value="1"/>
</dbReference>
<feature type="domain" description="Inosine/uridine-preferring nucleoside hydrolase" evidence="4">
    <location>
        <begin position="7"/>
        <end position="310"/>
    </location>
</feature>
<dbReference type="Pfam" id="PF01156">
    <property type="entry name" value="IU_nuc_hydro"/>
    <property type="match status" value="1"/>
</dbReference>
<dbReference type="GO" id="GO:0006152">
    <property type="term" value="P:purine nucleoside catabolic process"/>
    <property type="evidence" value="ECO:0007669"/>
    <property type="project" value="TreeGrafter"/>
</dbReference>
<evidence type="ECO:0000256" key="3">
    <source>
        <dbReference type="SAM" id="MobiDB-lite"/>
    </source>
</evidence>
<protein>
    <recommendedName>
        <fullName evidence="4">Inosine/uridine-preferring nucleoside hydrolase domain-containing protein</fullName>
    </recommendedName>
</protein>
<dbReference type="AlphaFoldDB" id="A0A1G1TL61"/>
<keyword evidence="2" id="KW-0326">Glycosidase</keyword>
<dbReference type="SUPFAM" id="SSF53590">
    <property type="entry name" value="Nucleoside hydrolase"/>
    <property type="match status" value="1"/>
</dbReference>
<evidence type="ECO:0000259" key="4">
    <source>
        <dbReference type="Pfam" id="PF01156"/>
    </source>
</evidence>
<evidence type="ECO:0000256" key="2">
    <source>
        <dbReference type="ARBA" id="ARBA00023295"/>
    </source>
</evidence>